<sequence>MHELEDVLKFCMFDFDLHKKYFMRHLFEPPQEYEHLESTRMLLLFYSLSALKILHANHFDEFIAPMRSRAIEWIYSLQVQPSKEQKYCGFIGSDSYINTVSFANVQDPTNLFDVAHLNSTHLAILCLLILKDDLCRLNRLAILETLKDLQLSDGSFKFQTLEESESDNRFVYSASVICHLLEGWDYINMKAMAQFIKSCSNYDGGFGIRPGLESHAGSTFCAISSLKLMEHDNPEFYKTQDLVDIEKRVVYWLSKLQSGLGGFSGRANKDPDTCYCFWAYAALVQLGGGGFRFFDVTQDRRRGGFCKTPMDHIQIYIIASSVSVH</sequence>
<comment type="similarity">
    <text evidence="2">Belongs to the protein prenyltransferase subunit beta family.</text>
</comment>
<keyword evidence="3" id="KW-0637">Prenyltransferase</keyword>
<dbReference type="InterPro" id="IPR045089">
    <property type="entry name" value="PGGT1B-like"/>
</dbReference>
<evidence type="ECO:0000256" key="5">
    <source>
        <dbReference type="ARBA" id="ARBA00022723"/>
    </source>
</evidence>
<dbReference type="GO" id="GO:0046872">
    <property type="term" value="F:metal ion binding"/>
    <property type="evidence" value="ECO:0007669"/>
    <property type="project" value="UniProtKB-KW"/>
</dbReference>
<evidence type="ECO:0000256" key="3">
    <source>
        <dbReference type="ARBA" id="ARBA00022602"/>
    </source>
</evidence>
<evidence type="ECO:0000256" key="2">
    <source>
        <dbReference type="ARBA" id="ARBA00010497"/>
    </source>
</evidence>
<dbReference type="InterPro" id="IPR008930">
    <property type="entry name" value="Terpenoid_cyclase/PrenylTrfase"/>
</dbReference>
<dbReference type="PANTHER" id="PTHR11774:SF4">
    <property type="entry name" value="GERANYLGERANYL TRANSFERASE TYPE-1 SUBUNIT BETA"/>
    <property type="match status" value="1"/>
</dbReference>
<proteinExistence type="inferred from homology"/>
<dbReference type="GO" id="GO:0005953">
    <property type="term" value="C:CAAX-protein geranylgeranyltransferase complex"/>
    <property type="evidence" value="ECO:0007669"/>
    <property type="project" value="TreeGrafter"/>
</dbReference>
<accession>A0A0C2M1F2</accession>
<gene>
    <name evidence="9" type="ORF">RF11_13519</name>
</gene>
<comment type="caution">
    <text evidence="9">The sequence shown here is derived from an EMBL/GenBank/DDBJ whole genome shotgun (WGS) entry which is preliminary data.</text>
</comment>
<comment type="cofactor">
    <cofactor evidence="1">
        <name>Zn(2+)</name>
        <dbReference type="ChEBI" id="CHEBI:29105"/>
    </cofactor>
</comment>
<evidence type="ECO:0000256" key="7">
    <source>
        <dbReference type="ARBA" id="ARBA00022833"/>
    </source>
</evidence>
<keyword evidence="10" id="KW-1185">Reference proteome</keyword>
<dbReference type="GO" id="GO:0004662">
    <property type="term" value="F:CAAX-protein geranylgeranyltransferase activity"/>
    <property type="evidence" value="ECO:0007669"/>
    <property type="project" value="TreeGrafter"/>
</dbReference>
<dbReference type="Pfam" id="PF00432">
    <property type="entry name" value="Prenyltrans"/>
    <property type="match status" value="1"/>
</dbReference>
<dbReference type="OMA" id="RWCLMRQ"/>
<evidence type="ECO:0000256" key="1">
    <source>
        <dbReference type="ARBA" id="ARBA00001947"/>
    </source>
</evidence>
<dbReference type="OrthoDB" id="24893at2759"/>
<keyword evidence="6" id="KW-0677">Repeat</keyword>
<reference evidence="9 10" key="1">
    <citation type="journal article" date="2014" name="Genome Biol. Evol.">
        <title>The genome of the myxosporean Thelohanellus kitauei shows adaptations to nutrient acquisition within its fish host.</title>
        <authorList>
            <person name="Yang Y."/>
            <person name="Xiong J."/>
            <person name="Zhou Z."/>
            <person name="Huo F."/>
            <person name="Miao W."/>
            <person name="Ran C."/>
            <person name="Liu Y."/>
            <person name="Zhang J."/>
            <person name="Feng J."/>
            <person name="Wang M."/>
            <person name="Wang M."/>
            <person name="Wang L."/>
            <person name="Yao B."/>
        </authorList>
    </citation>
    <scope>NUCLEOTIDE SEQUENCE [LARGE SCALE GENOMIC DNA]</scope>
    <source>
        <strain evidence="9">Wuqing</strain>
    </source>
</reference>
<evidence type="ECO:0000256" key="6">
    <source>
        <dbReference type="ARBA" id="ARBA00022737"/>
    </source>
</evidence>
<dbReference type="Proteomes" id="UP000031668">
    <property type="component" value="Unassembled WGS sequence"/>
</dbReference>
<dbReference type="SUPFAM" id="SSF48239">
    <property type="entry name" value="Terpenoid cyclases/Protein prenyltransferases"/>
    <property type="match status" value="1"/>
</dbReference>
<feature type="domain" description="Prenyltransferase alpha-alpha toroid" evidence="8">
    <location>
        <begin position="15"/>
        <end position="316"/>
    </location>
</feature>
<protein>
    <submittedName>
        <fullName evidence="9">Geranylgeranyl transferase type-1 subunit beta</fullName>
    </submittedName>
</protein>
<dbReference type="EMBL" id="JWZT01005396">
    <property type="protein sequence ID" value="KII60905.1"/>
    <property type="molecule type" value="Genomic_DNA"/>
</dbReference>
<name>A0A0C2M1F2_THEKT</name>
<evidence type="ECO:0000313" key="10">
    <source>
        <dbReference type="Proteomes" id="UP000031668"/>
    </source>
</evidence>
<organism evidence="9 10">
    <name type="scientific">Thelohanellus kitauei</name>
    <name type="common">Myxosporean</name>
    <dbReference type="NCBI Taxonomy" id="669202"/>
    <lineage>
        <taxon>Eukaryota</taxon>
        <taxon>Metazoa</taxon>
        <taxon>Cnidaria</taxon>
        <taxon>Myxozoa</taxon>
        <taxon>Myxosporea</taxon>
        <taxon>Bivalvulida</taxon>
        <taxon>Platysporina</taxon>
        <taxon>Myxobolidae</taxon>
        <taxon>Thelohanellus</taxon>
    </lineage>
</organism>
<keyword evidence="7" id="KW-0862">Zinc</keyword>
<evidence type="ECO:0000256" key="4">
    <source>
        <dbReference type="ARBA" id="ARBA00022679"/>
    </source>
</evidence>
<dbReference type="PANTHER" id="PTHR11774">
    <property type="entry name" value="GERANYLGERANYL TRANSFERASE TYPE BETA SUBUNIT"/>
    <property type="match status" value="1"/>
</dbReference>
<evidence type="ECO:0000259" key="8">
    <source>
        <dbReference type="Pfam" id="PF00432"/>
    </source>
</evidence>
<dbReference type="Gene3D" id="1.50.10.20">
    <property type="match status" value="1"/>
</dbReference>
<evidence type="ECO:0000313" key="9">
    <source>
        <dbReference type="EMBL" id="KII60905.1"/>
    </source>
</evidence>
<dbReference type="InterPro" id="IPR001330">
    <property type="entry name" value="Prenyltrans"/>
</dbReference>
<keyword evidence="4 9" id="KW-0808">Transferase</keyword>
<keyword evidence="5" id="KW-0479">Metal-binding</keyword>
<dbReference type="AlphaFoldDB" id="A0A0C2M1F2"/>